<proteinExistence type="predicted"/>
<dbReference type="Proteomes" id="UP000218887">
    <property type="component" value="Unassembled WGS sequence"/>
</dbReference>
<comment type="caution">
    <text evidence="1">The sequence shown here is derived from an EMBL/GenBank/DDBJ whole genome shotgun (WGS) entry which is preliminary data.</text>
</comment>
<organism evidence="1 2">
    <name type="scientific">Virgibacillus profundi</name>
    <dbReference type="NCBI Taxonomy" id="2024555"/>
    <lineage>
        <taxon>Bacteria</taxon>
        <taxon>Bacillati</taxon>
        <taxon>Bacillota</taxon>
        <taxon>Bacilli</taxon>
        <taxon>Bacillales</taxon>
        <taxon>Bacillaceae</taxon>
        <taxon>Virgibacillus</taxon>
    </lineage>
</organism>
<reference evidence="1 2" key="1">
    <citation type="submission" date="2017-08" db="EMBL/GenBank/DDBJ databases">
        <title>Virgibacillus indicus sp. nov. and Virgibacillus profoundi sp. nov, two moderately halophilic bacteria isolated from marine sediment by using the Microfluidic Streak Plate.</title>
        <authorList>
            <person name="Xu B."/>
            <person name="Hu B."/>
            <person name="Wang J."/>
            <person name="Zhu Y."/>
            <person name="Huang L."/>
            <person name="Du W."/>
            <person name="Huang Y."/>
        </authorList>
    </citation>
    <scope>NUCLEOTIDE SEQUENCE [LARGE SCALE GENOMIC DNA]</scope>
    <source>
        <strain evidence="1 2">IO3-P3-H5</strain>
    </source>
</reference>
<evidence type="ECO:0000313" key="2">
    <source>
        <dbReference type="Proteomes" id="UP000218887"/>
    </source>
</evidence>
<dbReference type="RefSeq" id="WP_095654079.1">
    <property type="nucleotide sequence ID" value="NZ_NPOA01000002.1"/>
</dbReference>
<keyword evidence="2" id="KW-1185">Reference proteome</keyword>
<evidence type="ECO:0000313" key="1">
    <source>
        <dbReference type="EMBL" id="PAV30749.1"/>
    </source>
</evidence>
<dbReference type="AlphaFoldDB" id="A0A2A2IG56"/>
<accession>A0A2A2IG56</accession>
<gene>
    <name evidence="1" type="ORF">CIL05_03230</name>
</gene>
<sequence length="65" mass="7510">MNNKYAMEFKQKIDRVEGLTASNVYLLEIESGKGRNRVINRIDLGVAFTEEEANKKVDDYLQSKK</sequence>
<name>A0A2A2IG56_9BACI</name>
<dbReference type="EMBL" id="NPOA01000002">
    <property type="protein sequence ID" value="PAV30749.1"/>
    <property type="molecule type" value="Genomic_DNA"/>
</dbReference>
<protein>
    <submittedName>
        <fullName evidence="1">Uncharacterized protein</fullName>
    </submittedName>
</protein>